<dbReference type="PROSITE" id="PS50883">
    <property type="entry name" value="EAL"/>
    <property type="match status" value="1"/>
</dbReference>
<dbReference type="SUPFAM" id="SSF141868">
    <property type="entry name" value="EAL domain-like"/>
    <property type="match status" value="1"/>
</dbReference>
<dbReference type="InterPro" id="IPR052155">
    <property type="entry name" value="Biofilm_reg_signaling"/>
</dbReference>
<organism evidence="1 2">
    <name type="scientific">Glycocaulis alkaliphilus</name>
    <dbReference type="NCBI Taxonomy" id="1434191"/>
    <lineage>
        <taxon>Bacteria</taxon>
        <taxon>Pseudomonadati</taxon>
        <taxon>Pseudomonadota</taxon>
        <taxon>Alphaproteobacteria</taxon>
        <taxon>Maricaulales</taxon>
        <taxon>Maricaulaceae</taxon>
        <taxon>Glycocaulis</taxon>
    </lineage>
</organism>
<evidence type="ECO:0000313" key="1">
    <source>
        <dbReference type="EMBL" id="AZU03234.1"/>
    </source>
</evidence>
<dbReference type="InterPro" id="IPR043128">
    <property type="entry name" value="Rev_trsase/Diguanyl_cyclase"/>
</dbReference>
<accession>A0A3T0E7I6</accession>
<dbReference type="InterPro" id="IPR005330">
    <property type="entry name" value="MHYT_dom"/>
</dbReference>
<keyword evidence="2" id="KW-1185">Reference proteome</keyword>
<dbReference type="Gene3D" id="3.20.20.450">
    <property type="entry name" value="EAL domain"/>
    <property type="match status" value="1"/>
</dbReference>
<dbReference type="PANTHER" id="PTHR44757">
    <property type="entry name" value="DIGUANYLATE CYCLASE DGCP"/>
    <property type="match status" value="1"/>
</dbReference>
<dbReference type="Pfam" id="PF00990">
    <property type="entry name" value="GGDEF"/>
    <property type="match status" value="1"/>
</dbReference>
<dbReference type="CDD" id="cd01949">
    <property type="entry name" value="GGDEF"/>
    <property type="match status" value="1"/>
</dbReference>
<dbReference type="InterPro" id="IPR001633">
    <property type="entry name" value="EAL_dom"/>
</dbReference>
<dbReference type="RefSeq" id="WP_127565641.1">
    <property type="nucleotide sequence ID" value="NZ_BMFB01000002.1"/>
</dbReference>
<dbReference type="PROSITE" id="PS50887">
    <property type="entry name" value="GGDEF"/>
    <property type="match status" value="1"/>
</dbReference>
<dbReference type="InterPro" id="IPR029787">
    <property type="entry name" value="Nucleotide_cyclase"/>
</dbReference>
<dbReference type="InterPro" id="IPR000160">
    <property type="entry name" value="GGDEF_dom"/>
</dbReference>
<dbReference type="GO" id="GO:0016020">
    <property type="term" value="C:membrane"/>
    <property type="evidence" value="ECO:0007669"/>
    <property type="project" value="UniProtKB-UniRule"/>
</dbReference>
<dbReference type="KEGG" id="gak:X907_0689"/>
<dbReference type="SMART" id="SM00052">
    <property type="entry name" value="EAL"/>
    <property type="match status" value="1"/>
</dbReference>
<dbReference type="AlphaFoldDB" id="A0A3T0E7I6"/>
<evidence type="ECO:0000313" key="2">
    <source>
        <dbReference type="Proteomes" id="UP000286954"/>
    </source>
</evidence>
<dbReference type="CDD" id="cd01948">
    <property type="entry name" value="EAL"/>
    <property type="match status" value="1"/>
</dbReference>
<proteinExistence type="predicted"/>
<name>A0A3T0E7I6_9PROT</name>
<dbReference type="SMART" id="SM00267">
    <property type="entry name" value="GGDEF"/>
    <property type="match status" value="1"/>
</dbReference>
<protein>
    <submittedName>
        <fullName evidence="1">Uncharacterized protein</fullName>
    </submittedName>
</protein>
<dbReference type="Pfam" id="PF00563">
    <property type="entry name" value="EAL"/>
    <property type="match status" value="1"/>
</dbReference>
<dbReference type="PROSITE" id="PS50924">
    <property type="entry name" value="MHYT"/>
    <property type="match status" value="1"/>
</dbReference>
<sequence>MRVFTCLFTEHNLWFVLLAAVMCVIGATVTIRLYRQVVRAEGMARVGWAFLAAICAGSAIWTTHFIAMLGYQPGTAVTLDAWLTIASGLIAIGGSGLAFLLATSRALKFAPLFGGALLGLTISAMHFIGMFAYRVDGIVTWDAGYIAAAIAMAVAFAAAALHLTVRWQGGWRCMVPSLTLVAGIVLLHFTGMAAFMVEPIAGYQPGANSAAFTVMAVAVAIAGVLILGTGLATFYIEKRMREASDAQLRHMALHDPLTGLPNRTSFSTRLDARLAGQHSGSTAVAAIDLNRFKDINDSWGHAAGDHVLCELAERLRKFDGARHFAARLGGDEFCVILKTADETELQKLVQQLEALLCEPIAYGTLEASPGGSIGVAVYPRDGEDRDTLVRNADLAMYRAKSDPLVNVCFYNSELGEIVRERRQLANDLRHAIDNDELALHYQVQTAIGTGEVRGYEALLRWTHPEKGSISPADFIPLAEANGLILPLGDWVLRKACVDAASWPHPHKVAVNLSAIQLTHIGLPQQIHQVLIETGLPPARLEIELTETALIKDKAQSLHIMRQIKALGVSIALDDFGTGYSSLDTLRTFPFDKIKLDKSFTDELKTDQRSLAVVRAVLVLAKSLSIPVLAEGIETQEQLDLLHLESCDEGQGFLLGRPAPIAIVAQLGTRIRISGANAIAPFPAKPAKRA</sequence>
<dbReference type="Proteomes" id="UP000286954">
    <property type="component" value="Chromosome"/>
</dbReference>
<gene>
    <name evidence="1" type="ORF">X907_0689</name>
</gene>
<reference evidence="1 2" key="1">
    <citation type="submission" date="2016-12" db="EMBL/GenBank/DDBJ databases">
        <title>The genome of dimorphic prosthecate Glycocaulis alkaliphilus 6b-8t, isolated from crude oil dictates its adaptability in petroleum environments.</title>
        <authorList>
            <person name="Wu X.-L."/>
            <person name="Geng S."/>
        </authorList>
    </citation>
    <scope>NUCLEOTIDE SEQUENCE [LARGE SCALE GENOMIC DNA]</scope>
    <source>
        <strain evidence="1 2">6B-8</strain>
    </source>
</reference>
<dbReference type="Gene3D" id="3.30.70.270">
    <property type="match status" value="1"/>
</dbReference>
<dbReference type="EMBL" id="CP018911">
    <property type="protein sequence ID" value="AZU03234.1"/>
    <property type="molecule type" value="Genomic_DNA"/>
</dbReference>
<dbReference type="OrthoDB" id="7279500at2"/>
<dbReference type="Pfam" id="PF03707">
    <property type="entry name" value="MHYT"/>
    <property type="match status" value="2"/>
</dbReference>
<dbReference type="InterPro" id="IPR035919">
    <property type="entry name" value="EAL_sf"/>
</dbReference>
<dbReference type="NCBIfam" id="TIGR00254">
    <property type="entry name" value="GGDEF"/>
    <property type="match status" value="1"/>
</dbReference>
<dbReference type="SUPFAM" id="SSF55073">
    <property type="entry name" value="Nucleotide cyclase"/>
    <property type="match status" value="1"/>
</dbReference>
<dbReference type="PANTHER" id="PTHR44757:SF2">
    <property type="entry name" value="BIOFILM ARCHITECTURE MAINTENANCE PROTEIN MBAA"/>
    <property type="match status" value="1"/>
</dbReference>